<dbReference type="GO" id="GO:0016787">
    <property type="term" value="F:hydrolase activity"/>
    <property type="evidence" value="ECO:0007669"/>
    <property type="project" value="UniProtKB-KW"/>
</dbReference>
<reference evidence="3" key="2">
    <citation type="journal article" date="2021" name="PeerJ">
        <title>Extensive microbial diversity within the chicken gut microbiome revealed by metagenomics and culture.</title>
        <authorList>
            <person name="Gilroy R."/>
            <person name="Ravi A."/>
            <person name="Getino M."/>
            <person name="Pursley I."/>
            <person name="Horton D.L."/>
            <person name="Alikhan N.F."/>
            <person name="Baker D."/>
            <person name="Gharbi K."/>
            <person name="Hall N."/>
            <person name="Watson M."/>
            <person name="Adriaenssens E.M."/>
            <person name="Foster-Nyarko E."/>
            <person name="Jarju S."/>
            <person name="Secka A."/>
            <person name="Antonio M."/>
            <person name="Oren A."/>
            <person name="Chaudhuri R.R."/>
            <person name="La Ragione R."/>
            <person name="Hildebrand F."/>
            <person name="Pallen M.J."/>
        </authorList>
    </citation>
    <scope>NUCLEOTIDE SEQUENCE</scope>
    <source>
        <strain evidence="3">CHK165-10780</strain>
    </source>
</reference>
<dbReference type="Pfam" id="PF00293">
    <property type="entry name" value="NUDIX"/>
    <property type="match status" value="1"/>
</dbReference>
<dbReference type="AlphaFoldDB" id="A0A9D0Z0Q3"/>
<dbReference type="PRINTS" id="PR00502">
    <property type="entry name" value="NUDIXFAMILY"/>
</dbReference>
<dbReference type="EMBL" id="DVFU01000023">
    <property type="protein sequence ID" value="HIQ64320.1"/>
    <property type="molecule type" value="Genomic_DNA"/>
</dbReference>
<dbReference type="PANTHER" id="PTHR43736:SF2">
    <property type="entry name" value="MUTT_NUDIX FAMILY PROTEIN"/>
    <property type="match status" value="1"/>
</dbReference>
<feature type="domain" description="Nudix hydrolase" evidence="2">
    <location>
        <begin position="6"/>
        <end position="137"/>
    </location>
</feature>
<reference evidence="3" key="1">
    <citation type="submission" date="2020-10" db="EMBL/GenBank/DDBJ databases">
        <authorList>
            <person name="Gilroy R."/>
        </authorList>
    </citation>
    <scope>NUCLEOTIDE SEQUENCE</scope>
    <source>
        <strain evidence="3">CHK165-10780</strain>
    </source>
</reference>
<dbReference type="Gene3D" id="3.90.79.10">
    <property type="entry name" value="Nucleoside Triphosphate Pyrophosphohydrolase"/>
    <property type="match status" value="1"/>
</dbReference>
<name>A0A9D0Z0Q3_9FIRM</name>
<accession>A0A9D0Z0Q3</accession>
<dbReference type="InterPro" id="IPR020476">
    <property type="entry name" value="Nudix_hydrolase"/>
</dbReference>
<evidence type="ECO:0000256" key="1">
    <source>
        <dbReference type="ARBA" id="ARBA00022801"/>
    </source>
</evidence>
<sequence>MSTEKKTEYCASTFIIDEANQKILLIYHKKFQNWVQPGGHLQEGETPEEGAVRKAFEETGIHVKLVTGKPFIVEEYNNFVGNLIDYQYLAVPTEPNQELKNSDASFDIDWFSLEELDRIPIFPDVKTKARMFLKVNL</sequence>
<evidence type="ECO:0000259" key="2">
    <source>
        <dbReference type="PROSITE" id="PS51462"/>
    </source>
</evidence>
<comment type="caution">
    <text evidence="3">The sequence shown here is derived from an EMBL/GenBank/DDBJ whole genome shotgun (WGS) entry which is preliminary data.</text>
</comment>
<dbReference type="InterPro" id="IPR000086">
    <property type="entry name" value="NUDIX_hydrolase_dom"/>
</dbReference>
<protein>
    <submittedName>
        <fullName evidence="3">NUDIX domain-containing protein</fullName>
    </submittedName>
</protein>
<keyword evidence="1" id="KW-0378">Hydrolase</keyword>
<gene>
    <name evidence="3" type="ORF">IAC85_01120</name>
</gene>
<dbReference type="Proteomes" id="UP000886725">
    <property type="component" value="Unassembled WGS sequence"/>
</dbReference>
<dbReference type="CDD" id="cd03674">
    <property type="entry name" value="NUDIX_Hydrolase"/>
    <property type="match status" value="1"/>
</dbReference>
<dbReference type="PANTHER" id="PTHR43736">
    <property type="entry name" value="ADP-RIBOSE PYROPHOSPHATASE"/>
    <property type="match status" value="1"/>
</dbReference>
<proteinExistence type="predicted"/>
<dbReference type="SUPFAM" id="SSF55811">
    <property type="entry name" value="Nudix"/>
    <property type="match status" value="1"/>
</dbReference>
<dbReference type="PROSITE" id="PS51462">
    <property type="entry name" value="NUDIX"/>
    <property type="match status" value="1"/>
</dbReference>
<evidence type="ECO:0000313" key="4">
    <source>
        <dbReference type="Proteomes" id="UP000886725"/>
    </source>
</evidence>
<evidence type="ECO:0000313" key="3">
    <source>
        <dbReference type="EMBL" id="HIQ64320.1"/>
    </source>
</evidence>
<dbReference type="InterPro" id="IPR015797">
    <property type="entry name" value="NUDIX_hydrolase-like_dom_sf"/>
</dbReference>
<organism evidence="3 4">
    <name type="scientific">Candidatus Faecenecus gallistercoris</name>
    <dbReference type="NCBI Taxonomy" id="2840793"/>
    <lineage>
        <taxon>Bacteria</taxon>
        <taxon>Bacillati</taxon>
        <taxon>Bacillota</taxon>
        <taxon>Bacillota incertae sedis</taxon>
        <taxon>Candidatus Faecenecus</taxon>
    </lineage>
</organism>